<proteinExistence type="predicted"/>
<protein>
    <submittedName>
        <fullName evidence="1">Uncharacterized protein</fullName>
    </submittedName>
</protein>
<keyword evidence="2" id="KW-1185">Reference proteome</keyword>
<name>A0A327NKV7_9BACT</name>
<dbReference type="OrthoDB" id="925464at2"/>
<dbReference type="InterPro" id="IPR046558">
    <property type="entry name" value="DUF6712"/>
</dbReference>
<reference evidence="1 2" key="1">
    <citation type="submission" date="2018-06" db="EMBL/GenBank/DDBJ databases">
        <title>Spirosoma sp. HMF3257 Genome sequencing and assembly.</title>
        <authorList>
            <person name="Kang H."/>
            <person name="Cha I."/>
            <person name="Kim H."/>
            <person name="Kang J."/>
            <person name="Joh K."/>
        </authorList>
    </citation>
    <scope>NUCLEOTIDE SEQUENCE [LARGE SCALE GENOMIC DNA]</scope>
    <source>
        <strain evidence="1 2">HMF3257</strain>
    </source>
</reference>
<dbReference type="RefSeq" id="WP_111345067.1">
    <property type="nucleotide sequence ID" value="NZ_QLII01000001.1"/>
</dbReference>
<dbReference type="AlphaFoldDB" id="A0A327NKV7"/>
<dbReference type="Proteomes" id="UP000249016">
    <property type="component" value="Unassembled WGS sequence"/>
</dbReference>
<organism evidence="1 2">
    <name type="scientific">Spirosoma telluris</name>
    <dbReference type="NCBI Taxonomy" id="2183553"/>
    <lineage>
        <taxon>Bacteria</taxon>
        <taxon>Pseudomonadati</taxon>
        <taxon>Bacteroidota</taxon>
        <taxon>Cytophagia</taxon>
        <taxon>Cytophagales</taxon>
        <taxon>Cytophagaceae</taxon>
        <taxon>Spirosoma</taxon>
    </lineage>
</organism>
<gene>
    <name evidence="1" type="ORF">HMF3257_20845</name>
</gene>
<comment type="caution">
    <text evidence="1">The sequence shown here is derived from an EMBL/GenBank/DDBJ whole genome shotgun (WGS) entry which is preliminary data.</text>
</comment>
<accession>A0A327NKV7</accession>
<dbReference type="EMBL" id="QLII01000001">
    <property type="protein sequence ID" value="RAI76011.1"/>
    <property type="molecule type" value="Genomic_DNA"/>
</dbReference>
<evidence type="ECO:0000313" key="1">
    <source>
        <dbReference type="EMBL" id="RAI76011.1"/>
    </source>
</evidence>
<evidence type="ECO:0000313" key="2">
    <source>
        <dbReference type="Proteomes" id="UP000249016"/>
    </source>
</evidence>
<sequence>MLINDIAALKAQIGGVQKIMAWPTWEPAVRQSEQKYIIPAIGQELYVELIGLTTPTSAQQALLDRLKAATAFFAYLENMPFLMTATGDAGMVVSTPANTAVLTKWMYVAVLKDITAKADFWLEDSLQWLETHAASFPTWTASSAYTVNHGRLISSATEWTTAFPAAKNSRRLYLSVRGYLFNAEDSVLQTILGAEFYTALANRLKLASSTFTPKEAKVLALCRKFVANSGFVDAIPFLNLNADFRIVSETDGIINEDELDINRLNAVLKTCQDAATSAARELTDYLNANASSTVFPDYFASDRYRVPVVGRTPGFQNDSSNPFFVL</sequence>
<dbReference type="Pfam" id="PF20459">
    <property type="entry name" value="DUF6712"/>
    <property type="match status" value="2"/>
</dbReference>